<organism evidence="1 2">
    <name type="scientific">Aidingimonas halophila</name>
    <dbReference type="NCBI Taxonomy" id="574349"/>
    <lineage>
        <taxon>Bacteria</taxon>
        <taxon>Pseudomonadati</taxon>
        <taxon>Pseudomonadota</taxon>
        <taxon>Gammaproteobacteria</taxon>
        <taxon>Oceanospirillales</taxon>
        <taxon>Halomonadaceae</taxon>
        <taxon>Aidingimonas</taxon>
    </lineage>
</organism>
<name>A0A1H2RCW1_9GAMM</name>
<dbReference type="OrthoDB" id="8690039at2"/>
<reference evidence="1 2" key="1">
    <citation type="submission" date="2016-10" db="EMBL/GenBank/DDBJ databases">
        <authorList>
            <person name="de Groot N.N."/>
        </authorList>
    </citation>
    <scope>NUCLEOTIDE SEQUENCE [LARGE SCALE GENOMIC DNA]</scope>
    <source>
        <strain evidence="1 2">DSM 19219</strain>
    </source>
</reference>
<dbReference type="EMBL" id="FNNI01000001">
    <property type="protein sequence ID" value="SDW16684.1"/>
    <property type="molecule type" value="Genomic_DNA"/>
</dbReference>
<keyword evidence="2" id="KW-1185">Reference proteome</keyword>
<evidence type="ECO:0000313" key="1">
    <source>
        <dbReference type="EMBL" id="SDW16684.1"/>
    </source>
</evidence>
<protein>
    <recommendedName>
        <fullName evidence="3">DUF1833 domain-containing protein</fullName>
    </recommendedName>
</protein>
<sequence>MTILSTLYASAPVDEVLIPTLEISHPSFPDGPILTCTGFEDHTVTLETGEEVTFQGSGLDISLPSRDPSGQQNLQFAIENVTGIAQDAIDRALEAGGQIDVIYRSYIADQLSEPAEPPLKMVLVEPQFEGSTVQVTASFQDIINTAWPRDRYTATFAPGLRYIG</sequence>
<evidence type="ECO:0000313" key="2">
    <source>
        <dbReference type="Proteomes" id="UP000198500"/>
    </source>
</evidence>
<proteinExistence type="predicted"/>
<dbReference type="AlphaFoldDB" id="A0A1H2RCW1"/>
<dbReference type="Proteomes" id="UP000198500">
    <property type="component" value="Unassembled WGS sequence"/>
</dbReference>
<accession>A0A1H2RCW1</accession>
<gene>
    <name evidence="1" type="ORF">SAMN05443545_101275</name>
</gene>
<dbReference type="InterPro" id="IPR014974">
    <property type="entry name" value="DUF1833"/>
</dbReference>
<dbReference type="RefSeq" id="WP_092567698.1">
    <property type="nucleotide sequence ID" value="NZ_BMXH01000001.1"/>
</dbReference>
<dbReference type="Pfam" id="PF08875">
    <property type="entry name" value="DUF1833"/>
    <property type="match status" value="1"/>
</dbReference>
<evidence type="ECO:0008006" key="3">
    <source>
        <dbReference type="Google" id="ProtNLM"/>
    </source>
</evidence>
<dbReference type="STRING" id="574349.SAMN05443545_101275"/>